<reference evidence="12" key="1">
    <citation type="journal article" date="2023" name="Mol. Biol. Evol.">
        <title>Third-Generation Sequencing Reveals the Adaptive Role of the Epigenome in Three Deep-Sea Polychaetes.</title>
        <authorList>
            <person name="Perez M."/>
            <person name="Aroh O."/>
            <person name="Sun Y."/>
            <person name="Lan Y."/>
            <person name="Juniper S.K."/>
            <person name="Young C.R."/>
            <person name="Angers B."/>
            <person name="Qian P.Y."/>
        </authorList>
    </citation>
    <scope>NUCLEOTIDE SEQUENCE</scope>
    <source>
        <strain evidence="12">P08H-3</strain>
    </source>
</reference>
<comment type="similarity">
    <text evidence="2">Belongs to the G-protein coupled receptor 3 family.</text>
</comment>
<evidence type="ECO:0000256" key="6">
    <source>
        <dbReference type="ARBA" id="ARBA00023157"/>
    </source>
</evidence>
<sequence>MPTSHVMTVRLFHGIWLIQVALCFTLLQIASQSADKPTTPNPTDPTPNPINSSPTITAVVAITDDPYPVKKMKTRHPANRSIKRGRSEYGYQNNNNATVNPTTDSFRTRNRHGSVATDAAAVENIEIRKTSAIVPGDIMLGGLFPVHNKGVRTACGEIQADRGVQRLEAMLFAIDKINKDKSLLRDVKLGANIMDTCSRDTYALEQSLEYVRASLSSLDAGTYICADGSRAVPANSPVPVVGVIGGSYSTVSIQVANLFRLFRIPQISYASTSAALSDKSRFDYFARTVPPDNFQAKAIADIVRSFNWTYVSTVASEGNYGEMGIESFKQEATVRNICIAVHRKVIQSATPDDFDDVIESLLEQSMARVVVLFLRVEDASNLLLAARRRNDTDHFVWIASDGWGSQDMPVRNKEYVAEGALTIELQSTALVPFDRYFMSLNPDNNKRNPWFVEYWQSTFACRLRTDDPDEANATYCSGAERISPVVYKQETKIQFVYDAVYALAYALDNMFMDHCGKYKGRKNRKRCIQSMRIDGRSLFYDYLLNVSFNGKDRSINISMQF</sequence>
<comment type="caution">
    <text evidence="12">The sequence shown here is derived from an EMBL/GenBank/DDBJ whole genome shotgun (WGS) entry which is preliminary data.</text>
</comment>
<accession>A0AAD9JJU3</accession>
<evidence type="ECO:0000256" key="8">
    <source>
        <dbReference type="ARBA" id="ARBA00023180"/>
    </source>
</evidence>
<keyword evidence="8" id="KW-0325">Glycoprotein</keyword>
<keyword evidence="3" id="KW-0812">Transmembrane</keyword>
<gene>
    <name evidence="12" type="ORF">LSH36_278g01001</name>
</gene>
<dbReference type="InterPro" id="IPR000337">
    <property type="entry name" value="GPCR_3"/>
</dbReference>
<keyword evidence="4" id="KW-1133">Transmembrane helix</keyword>
<feature type="compositionally biased region" description="Basic residues" evidence="9">
    <location>
        <begin position="72"/>
        <end position="84"/>
    </location>
</feature>
<dbReference type="PRINTS" id="PR00593">
    <property type="entry name" value="MTABOTROPICR"/>
</dbReference>
<keyword evidence="6" id="KW-1015">Disulfide bond</keyword>
<evidence type="ECO:0000256" key="3">
    <source>
        <dbReference type="ARBA" id="ARBA00022692"/>
    </source>
</evidence>
<keyword evidence="5" id="KW-0472">Membrane</keyword>
<feature type="region of interest" description="Disordered" evidence="9">
    <location>
        <begin position="34"/>
        <end position="54"/>
    </location>
</feature>
<feature type="region of interest" description="Disordered" evidence="9">
    <location>
        <begin position="72"/>
        <end position="112"/>
    </location>
</feature>
<dbReference type="InterPro" id="IPR000162">
    <property type="entry name" value="GPCR_3_mtglu_rcpt"/>
</dbReference>
<evidence type="ECO:0000256" key="5">
    <source>
        <dbReference type="ARBA" id="ARBA00023136"/>
    </source>
</evidence>
<dbReference type="GO" id="GO:0004930">
    <property type="term" value="F:G protein-coupled receptor activity"/>
    <property type="evidence" value="ECO:0007669"/>
    <property type="project" value="InterPro"/>
</dbReference>
<evidence type="ECO:0000313" key="12">
    <source>
        <dbReference type="EMBL" id="KAK2154041.1"/>
    </source>
</evidence>
<evidence type="ECO:0000256" key="9">
    <source>
        <dbReference type="SAM" id="MobiDB-lite"/>
    </source>
</evidence>
<feature type="compositionally biased region" description="Pro residues" evidence="9">
    <location>
        <begin position="39"/>
        <end position="48"/>
    </location>
</feature>
<evidence type="ECO:0000259" key="11">
    <source>
        <dbReference type="Pfam" id="PF01094"/>
    </source>
</evidence>
<protein>
    <recommendedName>
        <fullName evidence="11">Receptor ligand binding region domain-containing protein</fullName>
    </recommendedName>
</protein>
<dbReference type="SUPFAM" id="SSF53822">
    <property type="entry name" value="Periplasmic binding protein-like I"/>
    <property type="match status" value="1"/>
</dbReference>
<evidence type="ECO:0000256" key="7">
    <source>
        <dbReference type="ARBA" id="ARBA00023170"/>
    </source>
</evidence>
<dbReference type="InterPro" id="IPR001828">
    <property type="entry name" value="ANF_lig-bd_rcpt"/>
</dbReference>
<evidence type="ECO:0000256" key="2">
    <source>
        <dbReference type="ARBA" id="ARBA00007242"/>
    </source>
</evidence>
<keyword evidence="7" id="KW-0675">Receptor</keyword>
<evidence type="ECO:0000256" key="10">
    <source>
        <dbReference type="SAM" id="SignalP"/>
    </source>
</evidence>
<keyword evidence="13" id="KW-1185">Reference proteome</keyword>
<dbReference type="InterPro" id="IPR050726">
    <property type="entry name" value="mGluR"/>
</dbReference>
<dbReference type="PANTHER" id="PTHR24060">
    <property type="entry name" value="METABOTROPIC GLUTAMATE RECEPTOR"/>
    <property type="match status" value="1"/>
</dbReference>
<dbReference type="PRINTS" id="PR00248">
    <property type="entry name" value="GPCRMGR"/>
</dbReference>
<comment type="subcellular location">
    <subcellularLocation>
        <location evidence="1">Membrane</location>
        <topology evidence="1">Multi-pass membrane protein</topology>
    </subcellularLocation>
</comment>
<evidence type="ECO:0000256" key="1">
    <source>
        <dbReference type="ARBA" id="ARBA00004141"/>
    </source>
</evidence>
<evidence type="ECO:0000256" key="4">
    <source>
        <dbReference type="ARBA" id="ARBA00022989"/>
    </source>
</evidence>
<feature type="compositionally biased region" description="Polar residues" evidence="9">
    <location>
        <begin position="90"/>
        <end position="105"/>
    </location>
</feature>
<feature type="signal peptide" evidence="10">
    <location>
        <begin position="1"/>
        <end position="23"/>
    </location>
</feature>
<keyword evidence="10" id="KW-0732">Signal</keyword>
<dbReference type="InterPro" id="IPR028082">
    <property type="entry name" value="Peripla_BP_I"/>
</dbReference>
<dbReference type="EMBL" id="JAODUP010000278">
    <property type="protein sequence ID" value="KAK2154041.1"/>
    <property type="molecule type" value="Genomic_DNA"/>
</dbReference>
<dbReference type="Pfam" id="PF01094">
    <property type="entry name" value="ANF_receptor"/>
    <property type="match status" value="1"/>
</dbReference>
<dbReference type="GO" id="GO:0016020">
    <property type="term" value="C:membrane"/>
    <property type="evidence" value="ECO:0007669"/>
    <property type="project" value="UniProtKB-SubCell"/>
</dbReference>
<feature type="chain" id="PRO_5042263168" description="Receptor ligand binding region domain-containing protein" evidence="10">
    <location>
        <begin position="24"/>
        <end position="561"/>
    </location>
</feature>
<dbReference type="Proteomes" id="UP001208570">
    <property type="component" value="Unassembled WGS sequence"/>
</dbReference>
<dbReference type="FunFam" id="3.40.50.2300:FF:000009">
    <property type="entry name" value="Glutamate receptor, metabotropic 4"/>
    <property type="match status" value="1"/>
</dbReference>
<feature type="domain" description="Receptor ligand binding region" evidence="11">
    <location>
        <begin position="166"/>
        <end position="550"/>
    </location>
</feature>
<name>A0AAD9JJU3_9ANNE</name>
<organism evidence="12 13">
    <name type="scientific">Paralvinella palmiformis</name>
    <dbReference type="NCBI Taxonomy" id="53620"/>
    <lineage>
        <taxon>Eukaryota</taxon>
        <taxon>Metazoa</taxon>
        <taxon>Spiralia</taxon>
        <taxon>Lophotrochozoa</taxon>
        <taxon>Annelida</taxon>
        <taxon>Polychaeta</taxon>
        <taxon>Sedentaria</taxon>
        <taxon>Canalipalpata</taxon>
        <taxon>Terebellida</taxon>
        <taxon>Terebelliformia</taxon>
        <taxon>Alvinellidae</taxon>
        <taxon>Paralvinella</taxon>
    </lineage>
</organism>
<dbReference type="AlphaFoldDB" id="A0AAD9JJU3"/>
<proteinExistence type="inferred from homology"/>
<dbReference type="Gene3D" id="3.40.50.2300">
    <property type="match status" value="2"/>
</dbReference>
<evidence type="ECO:0000313" key="13">
    <source>
        <dbReference type="Proteomes" id="UP001208570"/>
    </source>
</evidence>